<reference evidence="2 3" key="1">
    <citation type="submission" date="2021-08" db="EMBL/GenBank/DDBJ databases">
        <title>Draft Genome Sequence of Phanerochaete sordida strain YK-624.</title>
        <authorList>
            <person name="Mori T."/>
            <person name="Dohra H."/>
            <person name="Suzuki T."/>
            <person name="Kawagishi H."/>
            <person name="Hirai H."/>
        </authorList>
    </citation>
    <scope>NUCLEOTIDE SEQUENCE [LARGE SCALE GENOMIC DNA]</scope>
    <source>
        <strain evidence="2 3">YK-624</strain>
    </source>
</reference>
<name>A0A9P3GI07_9APHY</name>
<organism evidence="2 3">
    <name type="scientific">Phanerochaete sordida</name>
    <dbReference type="NCBI Taxonomy" id="48140"/>
    <lineage>
        <taxon>Eukaryota</taxon>
        <taxon>Fungi</taxon>
        <taxon>Dikarya</taxon>
        <taxon>Basidiomycota</taxon>
        <taxon>Agaricomycotina</taxon>
        <taxon>Agaricomycetes</taxon>
        <taxon>Polyporales</taxon>
        <taxon>Phanerochaetaceae</taxon>
        <taxon>Phanerochaete</taxon>
    </lineage>
</organism>
<dbReference type="Proteomes" id="UP000703269">
    <property type="component" value="Unassembled WGS sequence"/>
</dbReference>
<feature type="compositionally biased region" description="Basic residues" evidence="1">
    <location>
        <begin position="30"/>
        <end position="43"/>
    </location>
</feature>
<sequence>MPTPTAVLRPSRLVDGARRLISSSSPVFRRGTRCSPRPRRRSSNRTAPRPSTRSSLTSSAARVSARRVRLRKVARGRGVSAARRRLRGCALAACRCIRFHLEWTKWQWHFRMRCG</sequence>
<accession>A0A9P3GI07</accession>
<protein>
    <submittedName>
        <fullName evidence="2">Uncharacterized protein</fullName>
    </submittedName>
</protein>
<evidence type="ECO:0000313" key="3">
    <source>
        <dbReference type="Proteomes" id="UP000703269"/>
    </source>
</evidence>
<gene>
    <name evidence="2" type="ORF">PsYK624_116040</name>
</gene>
<dbReference type="EMBL" id="BPQB01000048">
    <property type="protein sequence ID" value="GJE95420.1"/>
    <property type="molecule type" value="Genomic_DNA"/>
</dbReference>
<evidence type="ECO:0000313" key="2">
    <source>
        <dbReference type="EMBL" id="GJE95420.1"/>
    </source>
</evidence>
<feature type="compositionally biased region" description="Low complexity" evidence="1">
    <location>
        <begin position="44"/>
        <end position="63"/>
    </location>
</feature>
<dbReference type="AlphaFoldDB" id="A0A9P3GI07"/>
<feature type="region of interest" description="Disordered" evidence="1">
    <location>
        <begin position="23"/>
        <end position="64"/>
    </location>
</feature>
<proteinExistence type="predicted"/>
<evidence type="ECO:0000256" key="1">
    <source>
        <dbReference type="SAM" id="MobiDB-lite"/>
    </source>
</evidence>
<keyword evidence="3" id="KW-1185">Reference proteome</keyword>
<comment type="caution">
    <text evidence="2">The sequence shown here is derived from an EMBL/GenBank/DDBJ whole genome shotgun (WGS) entry which is preliminary data.</text>
</comment>